<dbReference type="RefSeq" id="WP_008728539.1">
    <property type="nucleotide sequence ID" value="NZ_CP019914.1"/>
</dbReference>
<dbReference type="AlphaFoldDB" id="A0AAC9TTN8"/>
<name>A0AAC9TTN8_9SPIR</name>
<dbReference type="KEGG" id="bhp:BHAMNSH16_02365"/>
<dbReference type="Proteomes" id="UP000264880">
    <property type="component" value="Chromosome"/>
</dbReference>
<evidence type="ECO:0000313" key="1">
    <source>
        <dbReference type="EMBL" id="ASJ20559.1"/>
    </source>
</evidence>
<dbReference type="EMBL" id="CP019914">
    <property type="protein sequence ID" value="ASJ20559.1"/>
    <property type="molecule type" value="Genomic_DNA"/>
</dbReference>
<gene>
    <name evidence="1" type="ORF">BHAMNSH16_02365</name>
</gene>
<protein>
    <submittedName>
        <fullName evidence="1">Uncharacterized protein</fullName>
    </submittedName>
</protein>
<sequence>MKKSYLLFLIISMFMMSCGGHFFNPRYYYNRSESSASLGDEDSSGVVDIGGSEEAEIPEGPWNNQDYVFDGSIIRDYAFGVSFDVNNVPAYKFFKSSTAWALQDSLKNGYYYNGVNDGNKAQSYDIDPANFYRYDGKNPLVSPTSKYNSFEIMERFSFYRLQGEAVIVPLNNYLIAVDTYSKFVFAYGKITKTEKAPIVGTPYPVEFQAVELYGEKRNFWEYDPIGIMVYENGELKLELYEEYKKEMAQDANNFFPKIHDPDRSMASRNSPGVSPYFNKDKVIVTKPEIKISMTELYFKNIDSKTVKRYTVGNISDFLGGVWDKGDAREVMDYGFFGYDVKMKVSAEDIIVSEYKSVASKDSGTGIGAYLRRYEVGVGSEVALEFNTDKDQTVETESKDINIDLSFNLTKYDEGYGDYNDLYWPYKYSENDNLYLTIKFNKETKNVELIGSADSNRIVSKEVKYNAQGEIEVTIVIDGQDGDHIVIEDKENTWGAWYGVGACGEGVTGYNDKVQFRCKIKVEDIEK</sequence>
<proteinExistence type="predicted"/>
<accession>A0AAC9TTN8</accession>
<reference evidence="1 2" key="1">
    <citation type="submission" date="2017-02" db="EMBL/GenBank/DDBJ databases">
        <title>Complete genome sequence of Brachyspira hampsonii genomovar I strain NSH-16 (ATCC BAA-2463).</title>
        <authorList>
            <person name="Mirajkar N.S."/>
            <person name="Gebhart C.J."/>
        </authorList>
    </citation>
    <scope>NUCLEOTIDE SEQUENCE [LARGE SCALE GENOMIC DNA]</scope>
    <source>
        <strain evidence="1 2">NSH-16</strain>
    </source>
</reference>
<evidence type="ECO:0000313" key="2">
    <source>
        <dbReference type="Proteomes" id="UP000264880"/>
    </source>
</evidence>
<keyword evidence="2" id="KW-1185">Reference proteome</keyword>
<dbReference type="PROSITE" id="PS51257">
    <property type="entry name" value="PROKAR_LIPOPROTEIN"/>
    <property type="match status" value="1"/>
</dbReference>
<organism evidence="1 2">
    <name type="scientific">Brachyspira hampsonii</name>
    <dbReference type="NCBI Taxonomy" id="1287055"/>
    <lineage>
        <taxon>Bacteria</taxon>
        <taxon>Pseudomonadati</taxon>
        <taxon>Spirochaetota</taxon>
        <taxon>Spirochaetia</taxon>
        <taxon>Brachyspirales</taxon>
        <taxon>Brachyspiraceae</taxon>
        <taxon>Brachyspira</taxon>
    </lineage>
</organism>